<proteinExistence type="predicted"/>
<accession>A0A2I0AZK2</accession>
<organism evidence="1 2">
    <name type="scientific">Apostasia shenzhenica</name>
    <dbReference type="NCBI Taxonomy" id="1088818"/>
    <lineage>
        <taxon>Eukaryota</taxon>
        <taxon>Viridiplantae</taxon>
        <taxon>Streptophyta</taxon>
        <taxon>Embryophyta</taxon>
        <taxon>Tracheophyta</taxon>
        <taxon>Spermatophyta</taxon>
        <taxon>Magnoliopsida</taxon>
        <taxon>Liliopsida</taxon>
        <taxon>Asparagales</taxon>
        <taxon>Orchidaceae</taxon>
        <taxon>Apostasioideae</taxon>
        <taxon>Apostasia</taxon>
    </lineage>
</organism>
<keyword evidence="2" id="KW-1185">Reference proteome</keyword>
<evidence type="ECO:0000313" key="2">
    <source>
        <dbReference type="Proteomes" id="UP000236161"/>
    </source>
</evidence>
<dbReference type="EMBL" id="KZ451934">
    <property type="protein sequence ID" value="PKA60954.1"/>
    <property type="molecule type" value="Genomic_DNA"/>
</dbReference>
<sequence length="55" mass="6415">MKRSRETTQHQNTTVNTEVAMMKQRNKVMLGENVTLRLSNNNHQDWVSQQTTNKG</sequence>
<reference evidence="1 2" key="1">
    <citation type="journal article" date="2017" name="Nature">
        <title>The Apostasia genome and the evolution of orchids.</title>
        <authorList>
            <person name="Zhang G.Q."/>
            <person name="Liu K.W."/>
            <person name="Li Z."/>
            <person name="Lohaus R."/>
            <person name="Hsiao Y.Y."/>
            <person name="Niu S.C."/>
            <person name="Wang J.Y."/>
            <person name="Lin Y.C."/>
            <person name="Xu Q."/>
            <person name="Chen L.J."/>
            <person name="Yoshida K."/>
            <person name="Fujiwara S."/>
            <person name="Wang Z.W."/>
            <person name="Zhang Y.Q."/>
            <person name="Mitsuda N."/>
            <person name="Wang M."/>
            <person name="Liu G.H."/>
            <person name="Pecoraro L."/>
            <person name="Huang H.X."/>
            <person name="Xiao X.J."/>
            <person name="Lin M."/>
            <person name="Wu X.Y."/>
            <person name="Wu W.L."/>
            <person name="Chen Y.Y."/>
            <person name="Chang S.B."/>
            <person name="Sakamoto S."/>
            <person name="Ohme-Takagi M."/>
            <person name="Yagi M."/>
            <person name="Zeng S.J."/>
            <person name="Shen C.Y."/>
            <person name="Yeh C.M."/>
            <person name="Luo Y.B."/>
            <person name="Tsai W.C."/>
            <person name="Van de Peer Y."/>
            <person name="Liu Z.J."/>
        </authorList>
    </citation>
    <scope>NUCLEOTIDE SEQUENCE [LARGE SCALE GENOMIC DNA]</scope>
    <source>
        <strain evidence="2">cv. Shenzhen</strain>
        <tissue evidence="1">Stem</tissue>
    </source>
</reference>
<gene>
    <name evidence="1" type="ORF">AXF42_Ash019943</name>
</gene>
<protein>
    <submittedName>
        <fullName evidence="1">Uncharacterized protein</fullName>
    </submittedName>
</protein>
<name>A0A2I0AZK2_9ASPA</name>
<evidence type="ECO:0000313" key="1">
    <source>
        <dbReference type="EMBL" id="PKA60954.1"/>
    </source>
</evidence>
<dbReference type="Proteomes" id="UP000236161">
    <property type="component" value="Unassembled WGS sequence"/>
</dbReference>
<dbReference type="AlphaFoldDB" id="A0A2I0AZK2"/>